<dbReference type="AlphaFoldDB" id="A0A076N6G3"/>
<dbReference type="SUPFAM" id="SSF53474">
    <property type="entry name" value="alpha/beta-Hydrolases"/>
    <property type="match status" value="1"/>
</dbReference>
<gene>
    <name evidence="2" type="ORF">AMETH_5485</name>
</gene>
<dbReference type="PATRIC" id="fig|1068978.7.peg.5886"/>
<name>A0A076N6G3_AMYME</name>
<dbReference type="KEGG" id="amq:AMETH_5485"/>
<dbReference type="Proteomes" id="UP000062973">
    <property type="component" value="Chromosome"/>
</dbReference>
<evidence type="ECO:0000313" key="2">
    <source>
        <dbReference type="EMBL" id="AIJ25577.1"/>
    </source>
</evidence>
<dbReference type="EMBL" id="CP009110">
    <property type="protein sequence ID" value="AIJ25577.1"/>
    <property type="molecule type" value="Genomic_DNA"/>
</dbReference>
<dbReference type="HOGENOM" id="CLU_2406876_0_0_11"/>
<evidence type="ECO:0000259" key="1">
    <source>
        <dbReference type="Pfam" id="PF00561"/>
    </source>
</evidence>
<keyword evidence="3" id="KW-1185">Reference proteome</keyword>
<organism evidence="2 3">
    <name type="scientific">Amycolatopsis methanolica 239</name>
    <dbReference type="NCBI Taxonomy" id="1068978"/>
    <lineage>
        <taxon>Bacteria</taxon>
        <taxon>Bacillati</taxon>
        <taxon>Actinomycetota</taxon>
        <taxon>Actinomycetes</taxon>
        <taxon>Pseudonocardiales</taxon>
        <taxon>Pseudonocardiaceae</taxon>
        <taxon>Amycolatopsis</taxon>
        <taxon>Amycolatopsis methanolica group</taxon>
    </lineage>
</organism>
<proteinExistence type="predicted"/>
<protein>
    <recommendedName>
        <fullName evidence="1">AB hydrolase-1 domain-containing protein</fullName>
    </recommendedName>
</protein>
<accession>A0A076N6G3</accession>
<evidence type="ECO:0000313" key="3">
    <source>
        <dbReference type="Proteomes" id="UP000062973"/>
    </source>
</evidence>
<dbReference type="InterPro" id="IPR000073">
    <property type="entry name" value="AB_hydrolase_1"/>
</dbReference>
<dbReference type="InterPro" id="IPR029058">
    <property type="entry name" value="AB_hydrolase_fold"/>
</dbReference>
<dbReference type="GO" id="GO:0003824">
    <property type="term" value="F:catalytic activity"/>
    <property type="evidence" value="ECO:0007669"/>
    <property type="project" value="UniProtKB-ARBA"/>
</dbReference>
<feature type="domain" description="AB hydrolase-1" evidence="1">
    <location>
        <begin position="50"/>
        <end position="90"/>
    </location>
</feature>
<sequence>MLSTAYQRLAERRDARRFPSPGALVDIGGRRAARLPVRQQGTSGDCVASADEAHTLLTALELHDPVILVGHSVGGLIARLFAARHPQRVALC</sequence>
<dbReference type="Pfam" id="PF00561">
    <property type="entry name" value="Abhydrolase_1"/>
    <property type="match status" value="1"/>
</dbReference>
<dbReference type="Gene3D" id="3.40.50.1820">
    <property type="entry name" value="alpha/beta hydrolase"/>
    <property type="match status" value="1"/>
</dbReference>
<reference evidence="2 3" key="1">
    <citation type="submission" date="2014-07" db="EMBL/GenBank/DDBJ databases">
        <title>Whole Genome Sequence of the Amycolatopsis methanolica 239.</title>
        <authorList>
            <person name="Tang B."/>
        </authorList>
    </citation>
    <scope>NUCLEOTIDE SEQUENCE [LARGE SCALE GENOMIC DNA]</scope>
    <source>
        <strain evidence="2 3">239</strain>
    </source>
</reference>
<dbReference type="RefSeq" id="WP_223842952.1">
    <property type="nucleotide sequence ID" value="NZ_AQUL01000001.1"/>
</dbReference>
<dbReference type="STRING" id="1068978.AMETH_5485"/>